<name>A0A0B7HJE5_9FLAO</name>
<dbReference type="Gene3D" id="3.40.50.1000">
    <property type="entry name" value="HAD superfamily/HAD-like"/>
    <property type="match status" value="1"/>
</dbReference>
<dbReference type="SUPFAM" id="SSF56784">
    <property type="entry name" value="HAD-like"/>
    <property type="match status" value="1"/>
</dbReference>
<dbReference type="Proteomes" id="UP000038083">
    <property type="component" value="Unassembled WGS sequence"/>
</dbReference>
<sequence length="285" mass="33069">MQVNFYGKNIPFIEKSYFFAKKLMIKLIVSDIDGTLVNNKKEIPDSFWRIFKLIKEKDIRFCVASGRQMQSLEKLFEPIISEIGFVSDNGAFVKFQEQELYEIPITDDIKPILDACEQIKNIGVVVCGKKRAYIKTDSESIFQEIVRHYPSYQRVTDFSTIDDTIFKISICDKETSKINSYPRLKDFSKDFNVVISGNFWLDITHQKVNKGLALSELQKIWNIYPDETLVFGDQMNDIEMMQIAKFSYAIKNAESEVKKIASFVTEYDNNNEGVMKKIEELLTNT</sequence>
<dbReference type="GO" id="GO:0005829">
    <property type="term" value="C:cytosol"/>
    <property type="evidence" value="ECO:0007669"/>
    <property type="project" value="TreeGrafter"/>
</dbReference>
<dbReference type="PROSITE" id="PS01228">
    <property type="entry name" value="COF_1"/>
    <property type="match status" value="1"/>
</dbReference>
<dbReference type="AlphaFoldDB" id="A0A0B7HJE5"/>
<dbReference type="SFLD" id="SFLDS00003">
    <property type="entry name" value="Haloacid_Dehalogenase"/>
    <property type="match status" value="1"/>
</dbReference>
<dbReference type="PANTHER" id="PTHR10000">
    <property type="entry name" value="PHOSPHOSERINE PHOSPHATASE"/>
    <property type="match status" value="1"/>
</dbReference>
<dbReference type="InterPro" id="IPR000150">
    <property type="entry name" value="Cof"/>
</dbReference>
<dbReference type="NCBIfam" id="TIGR00099">
    <property type="entry name" value="Cof-subfamily"/>
    <property type="match status" value="1"/>
</dbReference>
<reference evidence="1 2" key="1">
    <citation type="submission" date="2015-01" db="EMBL/GenBank/DDBJ databases">
        <authorList>
            <person name="MANFREDI Pablo"/>
        </authorList>
    </citation>
    <scope>NUCLEOTIDE SEQUENCE [LARGE SCALE GENOMIC DNA]</scope>
    <source>
        <strain evidence="1 2">Ccy74</strain>
    </source>
</reference>
<dbReference type="GO" id="GO:0050308">
    <property type="term" value="F:sugar-phosphatase activity"/>
    <property type="evidence" value="ECO:0007669"/>
    <property type="project" value="UniProtKB-EC"/>
</dbReference>
<keyword evidence="1" id="KW-0378">Hydrolase</keyword>
<dbReference type="Pfam" id="PF08282">
    <property type="entry name" value="Hydrolase_3"/>
    <property type="match status" value="1"/>
</dbReference>
<dbReference type="GO" id="GO:0000287">
    <property type="term" value="F:magnesium ion binding"/>
    <property type="evidence" value="ECO:0007669"/>
    <property type="project" value="TreeGrafter"/>
</dbReference>
<evidence type="ECO:0000313" key="1">
    <source>
        <dbReference type="EMBL" id="CEN37663.1"/>
    </source>
</evidence>
<dbReference type="InterPro" id="IPR023214">
    <property type="entry name" value="HAD_sf"/>
</dbReference>
<dbReference type="EC" id="3.1.3.23" evidence="1"/>
<dbReference type="PANTHER" id="PTHR10000:SF53">
    <property type="entry name" value="5-AMINO-6-(5-PHOSPHO-D-RIBITYLAMINO)URACIL PHOSPHATASE YBJI-RELATED"/>
    <property type="match status" value="1"/>
</dbReference>
<protein>
    <submittedName>
        <fullName evidence="1">Phosphatase ybjI</fullName>
        <ecNumber evidence="1">3.1.3.23</ecNumber>
    </submittedName>
</protein>
<evidence type="ECO:0000313" key="2">
    <source>
        <dbReference type="Proteomes" id="UP000038083"/>
    </source>
</evidence>
<dbReference type="InterPro" id="IPR036412">
    <property type="entry name" value="HAD-like_sf"/>
</dbReference>
<dbReference type="CDD" id="cd07518">
    <property type="entry name" value="HAD_YbiV-Like"/>
    <property type="match status" value="1"/>
</dbReference>
<dbReference type="EMBL" id="CDOG01000020">
    <property type="protein sequence ID" value="CEN37663.1"/>
    <property type="molecule type" value="Genomic_DNA"/>
</dbReference>
<dbReference type="NCBIfam" id="TIGR01484">
    <property type="entry name" value="HAD-SF-IIB"/>
    <property type="match status" value="1"/>
</dbReference>
<dbReference type="InterPro" id="IPR006379">
    <property type="entry name" value="HAD-SF_hydro_IIB"/>
</dbReference>
<dbReference type="Gene3D" id="3.30.1240.10">
    <property type="match status" value="1"/>
</dbReference>
<proteinExistence type="predicted"/>
<organism evidence="1 2">
    <name type="scientific">Capnocytophaga cynodegmi</name>
    <dbReference type="NCBI Taxonomy" id="28189"/>
    <lineage>
        <taxon>Bacteria</taxon>
        <taxon>Pseudomonadati</taxon>
        <taxon>Bacteroidota</taxon>
        <taxon>Flavobacteriia</taxon>
        <taxon>Flavobacteriales</taxon>
        <taxon>Flavobacteriaceae</taxon>
        <taxon>Capnocytophaga</taxon>
    </lineage>
</organism>
<accession>A0A0B7HJE5</accession>
<gene>
    <name evidence="1" type="ORF">CCYN74_270002</name>
</gene>
<dbReference type="SFLD" id="SFLDG01144">
    <property type="entry name" value="C2.B.4:_PGP_Like"/>
    <property type="match status" value="1"/>
</dbReference>
<dbReference type="SFLD" id="SFLDG01140">
    <property type="entry name" value="C2.B:_Phosphomannomutase_and_P"/>
    <property type="match status" value="1"/>
</dbReference>